<feature type="domain" description="Peptidase S9A N-terminal" evidence="5">
    <location>
        <begin position="20"/>
        <end position="432"/>
    </location>
</feature>
<organism evidence="6 7">
    <name type="scientific">Roseateles aquatilis</name>
    <dbReference type="NCBI Taxonomy" id="431061"/>
    <lineage>
        <taxon>Bacteria</taxon>
        <taxon>Pseudomonadati</taxon>
        <taxon>Pseudomonadota</taxon>
        <taxon>Betaproteobacteria</taxon>
        <taxon>Burkholderiales</taxon>
        <taxon>Sphaerotilaceae</taxon>
        <taxon>Roseateles</taxon>
    </lineage>
</organism>
<dbReference type="GO" id="GO:0005829">
    <property type="term" value="C:cytosol"/>
    <property type="evidence" value="ECO:0007669"/>
    <property type="project" value="TreeGrafter"/>
</dbReference>
<dbReference type="Gene3D" id="2.130.10.120">
    <property type="entry name" value="Prolyl oligopeptidase, N-terminal domain"/>
    <property type="match status" value="1"/>
</dbReference>
<dbReference type="Gene3D" id="3.40.50.1820">
    <property type="entry name" value="alpha/beta hydrolase"/>
    <property type="match status" value="1"/>
</dbReference>
<feature type="domain" description="Peptidase S9 prolyl oligopeptidase catalytic" evidence="4">
    <location>
        <begin position="496"/>
        <end position="695"/>
    </location>
</feature>
<dbReference type="GO" id="GO:0070012">
    <property type="term" value="F:oligopeptidase activity"/>
    <property type="evidence" value="ECO:0007669"/>
    <property type="project" value="TreeGrafter"/>
</dbReference>
<keyword evidence="3" id="KW-0720">Serine protease</keyword>
<dbReference type="OrthoDB" id="9801421at2"/>
<sequence length="708" mass="78620">MVANAAADAAGAGLGADSDADPFLWLEALDGADGDRALAWVRERNEATLAALRAQPQFEPIREELLHILNARDRIPHVARRGEWFYNLWQDEAHPRGLWRRCTLEEFQLAEPPWRLVLDLDALGRAEDRSWVFHGATALAPAYRRCLVSLSDGGADAHELREFDLETLRFVPPSEGGFFVPEAKSDVEWLDEDTLLVGSDFGPDSLTDSGYPRQIRRWARGTPLDAAPVIFEGETGDVSVTVSVDRTPGFERVVFSRALDFYNEARFLWRDGAFVLIDLPSDMSVHLDGPWMLLRPRTDWAIPHGPTYPSGSLLLIEEAAFWRGDRHVRVMFSPTSGRSLEDYTLTRHHLLLNVSEHVASRLEEWDLSRHPPTLRQVKAPFPGTLSLQSLHDPELPQDRLGDRYLLHYSDFLSPDSVSLATAGSDAREPLKQRGAQFDAHGLAVRQYFATSPDGESIPYFVIGRPELGADTPTLLYGYGGFEVSLQPWYSGGNGRAWLARGGRLVVANIRGGGEYGPRWHQAATGEYKQRSFDDFIAVAEDLIAQGLTRPARLGIMGGSNGGLLVGACMTQRPELFGAVVCQVPLLDMKRYHLLLAGASWMAEYGDPDDADDWAHIAAYSPYQQLKAGVAYPRALFATSTRDDRVHPGHARKMAARMAALGQPCFYYENIEGGHGGAADNQQRALLQALEFSYLWLQLGRELQHGVAT</sequence>
<dbReference type="Pfam" id="PF00326">
    <property type="entry name" value="Peptidase_S9"/>
    <property type="match status" value="1"/>
</dbReference>
<dbReference type="SUPFAM" id="SSF50993">
    <property type="entry name" value="Peptidase/esterase 'gauge' domain"/>
    <property type="match status" value="1"/>
</dbReference>
<dbReference type="InterPro" id="IPR002470">
    <property type="entry name" value="Peptidase_S9A"/>
</dbReference>
<dbReference type="EMBL" id="NIOF01000001">
    <property type="protein sequence ID" value="OWQ93884.1"/>
    <property type="molecule type" value="Genomic_DNA"/>
</dbReference>
<keyword evidence="7" id="KW-1185">Reference proteome</keyword>
<dbReference type="PANTHER" id="PTHR42881">
    <property type="entry name" value="PROLYL ENDOPEPTIDASE"/>
    <property type="match status" value="1"/>
</dbReference>
<dbReference type="Pfam" id="PF02897">
    <property type="entry name" value="Peptidase_S9_N"/>
    <property type="match status" value="1"/>
</dbReference>
<dbReference type="InterPro" id="IPR051167">
    <property type="entry name" value="Prolyl_oligopep/macrocyclase"/>
</dbReference>
<dbReference type="Proteomes" id="UP000197468">
    <property type="component" value="Unassembled WGS sequence"/>
</dbReference>
<accession>A0A246JML0</accession>
<keyword evidence="2" id="KW-0378">Hydrolase</keyword>
<evidence type="ECO:0000259" key="5">
    <source>
        <dbReference type="Pfam" id="PF02897"/>
    </source>
</evidence>
<evidence type="ECO:0000313" key="7">
    <source>
        <dbReference type="Proteomes" id="UP000197468"/>
    </source>
</evidence>
<dbReference type="InterPro" id="IPR023302">
    <property type="entry name" value="Pept_S9A_N"/>
</dbReference>
<dbReference type="InterPro" id="IPR029058">
    <property type="entry name" value="AB_hydrolase_fold"/>
</dbReference>
<dbReference type="PANTHER" id="PTHR42881:SF13">
    <property type="entry name" value="PROLYL ENDOPEPTIDASE"/>
    <property type="match status" value="1"/>
</dbReference>
<reference evidence="6 7" key="1">
    <citation type="journal article" date="2008" name="Int. J. Syst. Evol. Microbiol.">
        <title>Description of Roseateles aquatilis sp. nov. and Roseateles terrae sp. nov., in the class Betaproteobacteria, and emended description of the genus Roseateles.</title>
        <authorList>
            <person name="Gomila M."/>
            <person name="Bowien B."/>
            <person name="Falsen E."/>
            <person name="Moore E.R."/>
            <person name="Lalucat J."/>
        </authorList>
    </citation>
    <scope>NUCLEOTIDE SEQUENCE [LARGE SCALE GENOMIC DNA]</scope>
    <source>
        <strain evidence="6 7">CCUG 48205</strain>
    </source>
</reference>
<dbReference type="GO" id="GO:0006508">
    <property type="term" value="P:proteolysis"/>
    <property type="evidence" value="ECO:0007669"/>
    <property type="project" value="UniProtKB-KW"/>
</dbReference>
<dbReference type="AlphaFoldDB" id="A0A246JML0"/>
<dbReference type="GO" id="GO:0004252">
    <property type="term" value="F:serine-type endopeptidase activity"/>
    <property type="evidence" value="ECO:0007669"/>
    <property type="project" value="InterPro"/>
</dbReference>
<evidence type="ECO:0000313" key="6">
    <source>
        <dbReference type="EMBL" id="OWQ93884.1"/>
    </source>
</evidence>
<evidence type="ECO:0000256" key="2">
    <source>
        <dbReference type="ARBA" id="ARBA00022801"/>
    </source>
</evidence>
<dbReference type="PRINTS" id="PR00862">
    <property type="entry name" value="PROLIGOPTASE"/>
</dbReference>
<protein>
    <submittedName>
        <fullName evidence="6">S9 family peptidase</fullName>
    </submittedName>
</protein>
<keyword evidence="1" id="KW-0645">Protease</keyword>
<proteinExistence type="predicted"/>
<evidence type="ECO:0000256" key="3">
    <source>
        <dbReference type="ARBA" id="ARBA00022825"/>
    </source>
</evidence>
<dbReference type="SUPFAM" id="SSF53474">
    <property type="entry name" value="alpha/beta-Hydrolases"/>
    <property type="match status" value="1"/>
</dbReference>
<name>A0A246JML0_9BURK</name>
<dbReference type="InterPro" id="IPR001375">
    <property type="entry name" value="Peptidase_S9_cat"/>
</dbReference>
<evidence type="ECO:0000259" key="4">
    <source>
        <dbReference type="Pfam" id="PF00326"/>
    </source>
</evidence>
<evidence type="ECO:0000256" key="1">
    <source>
        <dbReference type="ARBA" id="ARBA00022670"/>
    </source>
</evidence>
<gene>
    <name evidence="6" type="ORF">CDN99_00535</name>
</gene>
<comment type="caution">
    <text evidence="6">The sequence shown here is derived from an EMBL/GenBank/DDBJ whole genome shotgun (WGS) entry which is preliminary data.</text>
</comment>